<evidence type="ECO:0000313" key="2">
    <source>
        <dbReference type="Proteomes" id="UP000277326"/>
    </source>
</evidence>
<evidence type="ECO:0000313" key="1">
    <source>
        <dbReference type="EMBL" id="RMB24201.1"/>
    </source>
</evidence>
<gene>
    <name evidence="1" type="ORF">ATH50_1442</name>
</gene>
<reference evidence="1 2" key="1">
    <citation type="journal article" date="2015" name="Stand. Genomic Sci.">
        <title>Genomic Encyclopedia of Bacterial and Archaeal Type Strains, Phase III: the genomes of soil and plant-associated and newly described type strains.</title>
        <authorList>
            <person name="Whitman W.B."/>
            <person name="Woyke T."/>
            <person name="Klenk H.P."/>
            <person name="Zhou Y."/>
            <person name="Lilburn T.G."/>
            <person name="Beck B.J."/>
            <person name="De Vos P."/>
            <person name="Vandamme P."/>
            <person name="Eisen J.A."/>
            <person name="Garrity G."/>
            <person name="Hugenholtz P."/>
            <person name="Kyrpides N.C."/>
        </authorList>
    </citation>
    <scope>NUCLEOTIDE SEQUENCE [LARGE SCALE GENOMIC DNA]</scope>
    <source>
        <strain evidence="1 2">CGMCC 1.10124</strain>
    </source>
</reference>
<evidence type="ECO:0008006" key="3">
    <source>
        <dbReference type="Google" id="ProtNLM"/>
    </source>
</evidence>
<organism evidence="1 2">
    <name type="scientific">Haloplanus aerogenes</name>
    <dbReference type="NCBI Taxonomy" id="660522"/>
    <lineage>
        <taxon>Archaea</taxon>
        <taxon>Methanobacteriati</taxon>
        <taxon>Methanobacteriota</taxon>
        <taxon>Stenosarchaea group</taxon>
        <taxon>Halobacteria</taxon>
        <taxon>Halobacteriales</taxon>
        <taxon>Haloferacaceae</taxon>
        <taxon>Haloplanus</taxon>
    </lineage>
</organism>
<dbReference type="Proteomes" id="UP000277326">
    <property type="component" value="Unassembled WGS sequence"/>
</dbReference>
<accession>A0A3M0DRE6</accession>
<dbReference type="EMBL" id="REFS01000002">
    <property type="protein sequence ID" value="RMB24201.1"/>
    <property type="molecule type" value="Genomic_DNA"/>
</dbReference>
<comment type="caution">
    <text evidence="1">The sequence shown here is derived from an EMBL/GenBank/DDBJ whole genome shotgun (WGS) entry which is preliminary data.</text>
</comment>
<proteinExistence type="predicted"/>
<sequence length="154" mass="17976">MPDDAISVDTLSYHMNLRRWTPLTFLAPDRYVDRDDWWRTFDFDAWSRSVYEWTADAWNGFRDFAQQPRACVETGRGDCEDYALVALASAVARERPAVGIAFCWELPYPWPTHVIAFDDDFVYSSGDIVETSVDEWVRASRYSFAVRRRLRSAV</sequence>
<dbReference type="AlphaFoldDB" id="A0A3M0DRE6"/>
<name>A0A3M0DRE6_9EURY</name>
<protein>
    <recommendedName>
        <fullName evidence="3">Transglutaminase superfamily protein</fullName>
    </recommendedName>
</protein>